<dbReference type="RefSeq" id="WP_344535606.1">
    <property type="nucleotide sequence ID" value="NZ_BAAAPE010000029.1"/>
</dbReference>
<name>A0ABN2X5D9_9ACTN</name>
<comment type="similarity">
    <text evidence="1 2">Belongs to the UPF0102 family.</text>
</comment>
<dbReference type="PANTHER" id="PTHR34039">
    <property type="entry name" value="UPF0102 PROTEIN YRAN"/>
    <property type="match status" value="1"/>
</dbReference>
<dbReference type="Proteomes" id="UP001500016">
    <property type="component" value="Unassembled WGS sequence"/>
</dbReference>
<dbReference type="InterPro" id="IPR011856">
    <property type="entry name" value="tRNA_endonuc-like_dom_sf"/>
</dbReference>
<gene>
    <name evidence="3" type="ORF">GCM10009801_79520</name>
</gene>
<comment type="caution">
    <text evidence="3">The sequence shown here is derived from an EMBL/GenBank/DDBJ whole genome shotgun (WGS) entry which is preliminary data.</text>
</comment>
<dbReference type="PANTHER" id="PTHR34039:SF1">
    <property type="entry name" value="UPF0102 PROTEIN YRAN"/>
    <property type="match status" value="1"/>
</dbReference>
<accession>A0ABN2X5D9</accession>
<dbReference type="InterPro" id="IPR003509">
    <property type="entry name" value="UPF0102_YraN-like"/>
</dbReference>
<protein>
    <recommendedName>
        <fullName evidence="2">UPF0102 protein GCM10009801_79520</fullName>
    </recommendedName>
</protein>
<evidence type="ECO:0000256" key="2">
    <source>
        <dbReference type="HAMAP-Rule" id="MF_00048"/>
    </source>
</evidence>
<sequence length="127" mass="14170">MNARVAIGRYGEDLAARRLREEGMAVLVRNWRCAEGEIDLIARDADALAVCEVKTRRASRHGVFEHPMAALSPSKTARLRRLAARWLSDHWLMRYGRLPPGGVRIDLVGVLLPERGAPLIQHVRGVG</sequence>
<dbReference type="EMBL" id="BAAAPE010000029">
    <property type="protein sequence ID" value="GAA2104101.1"/>
    <property type="molecule type" value="Genomic_DNA"/>
</dbReference>
<dbReference type="Gene3D" id="3.40.1350.10">
    <property type="match status" value="1"/>
</dbReference>
<dbReference type="NCBIfam" id="NF009154">
    <property type="entry name" value="PRK12497.3-3"/>
    <property type="match status" value="1"/>
</dbReference>
<dbReference type="SUPFAM" id="SSF52980">
    <property type="entry name" value="Restriction endonuclease-like"/>
    <property type="match status" value="1"/>
</dbReference>
<dbReference type="CDD" id="cd20736">
    <property type="entry name" value="PoNe_Nuclease"/>
    <property type="match status" value="1"/>
</dbReference>
<evidence type="ECO:0000256" key="1">
    <source>
        <dbReference type="ARBA" id="ARBA00006738"/>
    </source>
</evidence>
<dbReference type="InterPro" id="IPR011335">
    <property type="entry name" value="Restrct_endonuc-II-like"/>
</dbReference>
<evidence type="ECO:0000313" key="4">
    <source>
        <dbReference type="Proteomes" id="UP001500016"/>
    </source>
</evidence>
<organism evidence="3 4">
    <name type="scientific">Streptomyces albiaxialis</name>
    <dbReference type="NCBI Taxonomy" id="329523"/>
    <lineage>
        <taxon>Bacteria</taxon>
        <taxon>Bacillati</taxon>
        <taxon>Actinomycetota</taxon>
        <taxon>Actinomycetes</taxon>
        <taxon>Kitasatosporales</taxon>
        <taxon>Streptomycetaceae</taxon>
        <taxon>Streptomyces</taxon>
    </lineage>
</organism>
<dbReference type="HAMAP" id="MF_00048">
    <property type="entry name" value="UPF0102"/>
    <property type="match status" value="1"/>
</dbReference>
<proteinExistence type="inferred from homology"/>
<keyword evidence="4" id="KW-1185">Reference proteome</keyword>
<dbReference type="Pfam" id="PF02021">
    <property type="entry name" value="UPF0102"/>
    <property type="match status" value="1"/>
</dbReference>
<evidence type="ECO:0000313" key="3">
    <source>
        <dbReference type="EMBL" id="GAA2104101.1"/>
    </source>
</evidence>
<reference evidence="3 4" key="1">
    <citation type="journal article" date="2019" name="Int. J. Syst. Evol. Microbiol.">
        <title>The Global Catalogue of Microorganisms (GCM) 10K type strain sequencing project: providing services to taxonomists for standard genome sequencing and annotation.</title>
        <authorList>
            <consortium name="The Broad Institute Genomics Platform"/>
            <consortium name="The Broad Institute Genome Sequencing Center for Infectious Disease"/>
            <person name="Wu L."/>
            <person name="Ma J."/>
        </authorList>
    </citation>
    <scope>NUCLEOTIDE SEQUENCE [LARGE SCALE GENOMIC DNA]</scope>
    <source>
        <strain evidence="3 4">JCM 15478</strain>
    </source>
</reference>